<keyword evidence="2" id="KW-1185">Reference proteome</keyword>
<evidence type="ECO:0000313" key="2">
    <source>
        <dbReference type="Proteomes" id="UP000662074"/>
    </source>
</evidence>
<comment type="caution">
    <text evidence="1">The sequence shown here is derived from an EMBL/GenBank/DDBJ whole genome shotgun (WGS) entry which is preliminary data.</text>
</comment>
<sequence>MNNIVAADITLGFKGIIARAANVATGEIKVAPPIVFTVIYPDTVVKQISNPQNHPLKQKWP</sequence>
<reference evidence="1" key="1">
    <citation type="journal article" date="2014" name="Int. J. Syst. Evol. Microbiol.">
        <title>Complete genome sequence of Corynebacterium casei LMG S-19264T (=DSM 44701T), isolated from a smear-ripened cheese.</title>
        <authorList>
            <consortium name="US DOE Joint Genome Institute (JGI-PGF)"/>
            <person name="Walter F."/>
            <person name="Albersmeier A."/>
            <person name="Kalinowski J."/>
            <person name="Ruckert C."/>
        </authorList>
    </citation>
    <scope>NUCLEOTIDE SEQUENCE</scope>
    <source>
        <strain evidence="1">CCM 8711</strain>
    </source>
</reference>
<dbReference type="EMBL" id="BMDO01000002">
    <property type="protein sequence ID" value="GGI50150.1"/>
    <property type="molecule type" value="Genomic_DNA"/>
</dbReference>
<gene>
    <name evidence="1" type="ORF">GCM10011425_13620</name>
</gene>
<reference evidence="1" key="2">
    <citation type="submission" date="2020-09" db="EMBL/GenBank/DDBJ databases">
        <authorList>
            <person name="Sun Q."/>
            <person name="Sedlacek I."/>
        </authorList>
    </citation>
    <scope>NUCLEOTIDE SEQUENCE</scope>
    <source>
        <strain evidence="1">CCM 8711</strain>
    </source>
</reference>
<dbReference type="Proteomes" id="UP000662074">
    <property type="component" value="Unassembled WGS sequence"/>
</dbReference>
<protein>
    <submittedName>
        <fullName evidence="1">Uncharacterized protein</fullName>
    </submittedName>
</protein>
<evidence type="ECO:0000313" key="1">
    <source>
        <dbReference type="EMBL" id="GGI50150.1"/>
    </source>
</evidence>
<organism evidence="1 2">
    <name type="scientific">Mucilaginibacter galii</name>
    <dbReference type="NCBI Taxonomy" id="2005073"/>
    <lineage>
        <taxon>Bacteria</taxon>
        <taxon>Pseudomonadati</taxon>
        <taxon>Bacteroidota</taxon>
        <taxon>Sphingobacteriia</taxon>
        <taxon>Sphingobacteriales</taxon>
        <taxon>Sphingobacteriaceae</taxon>
        <taxon>Mucilaginibacter</taxon>
    </lineage>
</organism>
<accession>A0A917N0R8</accession>
<dbReference type="RefSeq" id="WP_188415056.1">
    <property type="nucleotide sequence ID" value="NZ_BMDO01000002.1"/>
</dbReference>
<name>A0A917N0R8_9SPHI</name>
<proteinExistence type="predicted"/>
<dbReference type="AlphaFoldDB" id="A0A917N0R8"/>